<organism evidence="1 2">
    <name type="scientific">Novosphingobium colocasiae</name>
    <dbReference type="NCBI Taxonomy" id="1256513"/>
    <lineage>
        <taxon>Bacteria</taxon>
        <taxon>Pseudomonadati</taxon>
        <taxon>Pseudomonadota</taxon>
        <taxon>Alphaproteobacteria</taxon>
        <taxon>Sphingomonadales</taxon>
        <taxon>Sphingomonadaceae</taxon>
        <taxon>Novosphingobium</taxon>
    </lineage>
</organism>
<proteinExistence type="predicted"/>
<reference evidence="1" key="1">
    <citation type="journal article" date="2014" name="Int. J. Syst. Evol. Microbiol.">
        <title>Complete genome sequence of Corynebacterium casei LMG S-19264T (=DSM 44701T), isolated from a smear-ripened cheese.</title>
        <authorList>
            <consortium name="US DOE Joint Genome Institute (JGI-PGF)"/>
            <person name="Walter F."/>
            <person name="Albersmeier A."/>
            <person name="Kalinowski J."/>
            <person name="Ruckert C."/>
        </authorList>
    </citation>
    <scope>NUCLEOTIDE SEQUENCE</scope>
    <source>
        <strain evidence="1">KCTC 32255</strain>
    </source>
</reference>
<reference evidence="1" key="2">
    <citation type="submission" date="2020-09" db="EMBL/GenBank/DDBJ databases">
        <authorList>
            <person name="Sun Q."/>
            <person name="Kim S."/>
        </authorList>
    </citation>
    <scope>NUCLEOTIDE SEQUENCE</scope>
    <source>
        <strain evidence="1">KCTC 32255</strain>
    </source>
</reference>
<keyword evidence="2" id="KW-1185">Reference proteome</keyword>
<evidence type="ECO:0000313" key="2">
    <source>
        <dbReference type="Proteomes" id="UP000648075"/>
    </source>
</evidence>
<dbReference type="Proteomes" id="UP000648075">
    <property type="component" value="Unassembled WGS sequence"/>
</dbReference>
<comment type="caution">
    <text evidence="1">The sequence shown here is derived from an EMBL/GenBank/DDBJ whole genome shotgun (WGS) entry which is preliminary data.</text>
</comment>
<gene>
    <name evidence="1" type="ORF">GCM10011614_23980</name>
</gene>
<dbReference type="AlphaFoldDB" id="A0A918PGM3"/>
<accession>A0A918PGM3</accession>
<sequence>MDGEICVIYRASAKAKDLLLALKIDDDKYRSSSFLRKIIMRLDLNIKINYRSSDEKFDRKVMHFCAVSAEKEICSFAYGDDELAPDDEPMALAKIIGKCASIGFCAERRAISLFSNRKIDQLILHKADA</sequence>
<dbReference type="EMBL" id="BMZA01000009">
    <property type="protein sequence ID" value="GGZ08338.1"/>
    <property type="molecule type" value="Genomic_DNA"/>
</dbReference>
<protein>
    <submittedName>
        <fullName evidence="1">Uncharacterized protein</fullName>
    </submittedName>
</protein>
<evidence type="ECO:0000313" key="1">
    <source>
        <dbReference type="EMBL" id="GGZ08338.1"/>
    </source>
</evidence>
<name>A0A918PGM3_9SPHN</name>
<dbReference type="RefSeq" id="WP_189621448.1">
    <property type="nucleotide sequence ID" value="NZ_BMZA01000009.1"/>
</dbReference>